<sequence>MLRARQLLLLLGLAPLVSCDGGIRVNRQGDPCIEKLITLRVEVTDSQGTPVRDAIVTATHVVTGRTITGTTGDRGITTAVNEDIGEGLVRLTATAGSKVSAPAEVAWTCDECHCHPEPSSVQLQLHP</sequence>
<evidence type="ECO:0000313" key="2">
    <source>
        <dbReference type="Proteomes" id="UP001207654"/>
    </source>
</evidence>
<keyword evidence="2" id="KW-1185">Reference proteome</keyword>
<proteinExistence type="predicted"/>
<comment type="caution">
    <text evidence="1">The sequence shown here is derived from an EMBL/GenBank/DDBJ whole genome shotgun (WGS) entry which is preliminary data.</text>
</comment>
<dbReference type="SUPFAM" id="SSF49373">
    <property type="entry name" value="Invasin/intimin cell-adhesion fragments"/>
    <property type="match status" value="1"/>
</dbReference>
<evidence type="ECO:0000313" key="1">
    <source>
        <dbReference type="EMBL" id="MCY1076478.1"/>
    </source>
</evidence>
<dbReference type="EMBL" id="JAPNKA010000001">
    <property type="protein sequence ID" value="MCY1076478.1"/>
    <property type="molecule type" value="Genomic_DNA"/>
</dbReference>
<name>A0ABT4A4C7_9BACT</name>
<organism evidence="1 2">
    <name type="scientific">Archangium lansingense</name>
    <dbReference type="NCBI Taxonomy" id="2995310"/>
    <lineage>
        <taxon>Bacteria</taxon>
        <taxon>Pseudomonadati</taxon>
        <taxon>Myxococcota</taxon>
        <taxon>Myxococcia</taxon>
        <taxon>Myxococcales</taxon>
        <taxon>Cystobacterineae</taxon>
        <taxon>Archangiaceae</taxon>
        <taxon>Archangium</taxon>
    </lineage>
</organism>
<dbReference type="RefSeq" id="WP_267535365.1">
    <property type="nucleotide sequence ID" value="NZ_JAPNKA010000001.1"/>
</dbReference>
<reference evidence="1 2" key="1">
    <citation type="submission" date="2022-11" db="EMBL/GenBank/DDBJ databases">
        <title>Minimal conservation of predation-associated metabolite biosynthetic gene clusters underscores biosynthetic potential of Myxococcota including descriptions for ten novel species: Archangium lansinium sp. nov., Myxococcus landrumus sp. nov., Nannocystis bai.</title>
        <authorList>
            <person name="Ahearne A."/>
            <person name="Stevens C."/>
            <person name="Phillips K."/>
        </authorList>
    </citation>
    <scope>NUCLEOTIDE SEQUENCE [LARGE SCALE GENOMIC DNA]</scope>
    <source>
        <strain evidence="1 2">MIWBW</strain>
    </source>
</reference>
<gene>
    <name evidence="1" type="ORF">OV287_18540</name>
</gene>
<accession>A0ABT4A4C7</accession>
<dbReference type="Proteomes" id="UP001207654">
    <property type="component" value="Unassembled WGS sequence"/>
</dbReference>
<dbReference type="InterPro" id="IPR008964">
    <property type="entry name" value="Invasin/intimin_cell_adhesion"/>
</dbReference>
<protein>
    <submittedName>
        <fullName evidence="1">Carboxypeptidase regulatory-like domain-containing protein</fullName>
    </submittedName>
</protein>